<dbReference type="InterPro" id="IPR004045">
    <property type="entry name" value="Glutathione_S-Trfase_N"/>
</dbReference>
<dbReference type="RefSeq" id="WP_165099788.1">
    <property type="nucleotide sequence ID" value="NZ_CP049056.1"/>
</dbReference>
<dbReference type="Proteomes" id="UP000503336">
    <property type="component" value="Chromosome"/>
</dbReference>
<dbReference type="PROSITE" id="PS50404">
    <property type="entry name" value="GST_NTER"/>
    <property type="match status" value="1"/>
</dbReference>
<evidence type="ECO:0000313" key="2">
    <source>
        <dbReference type="EMBL" id="QIE56478.1"/>
    </source>
</evidence>
<dbReference type="SUPFAM" id="SSF47616">
    <property type="entry name" value="GST C-terminal domain-like"/>
    <property type="match status" value="1"/>
</dbReference>
<sequence length="203" mass="21819">MQLFHAGPSPYVRKVMVLLEEAGKTGEIALIDGATAPTAPNEALIAANPLGKIPCLVRDDGPALYDSRVITRYLDAKYGTGLYLDGEAVWLTLALEAHADGVLDAALLCVYEVRMREEAGRSAAWVAGQRGKITRGLDALEARWLDHLSSHVDMGAVAVACVLGYLDFRGEMGGWGDWRDGRPGLAAWGEAFLKRPAMRATAP</sequence>
<gene>
    <name evidence="2" type="ORF">G5B40_14015</name>
</gene>
<name>A0A7L5C067_9RHOB</name>
<dbReference type="Pfam" id="PF13409">
    <property type="entry name" value="GST_N_2"/>
    <property type="match status" value="1"/>
</dbReference>
<dbReference type="GO" id="GO:0016740">
    <property type="term" value="F:transferase activity"/>
    <property type="evidence" value="ECO:0007669"/>
    <property type="project" value="UniProtKB-KW"/>
</dbReference>
<dbReference type="InterPro" id="IPR036282">
    <property type="entry name" value="Glutathione-S-Trfase_C_sf"/>
</dbReference>
<organism evidence="2 3">
    <name type="scientific">Pikeienuella piscinae</name>
    <dbReference type="NCBI Taxonomy" id="2748098"/>
    <lineage>
        <taxon>Bacteria</taxon>
        <taxon>Pseudomonadati</taxon>
        <taxon>Pseudomonadota</taxon>
        <taxon>Alphaproteobacteria</taxon>
        <taxon>Rhodobacterales</taxon>
        <taxon>Paracoccaceae</taxon>
        <taxon>Pikeienuella</taxon>
    </lineage>
</organism>
<proteinExistence type="predicted"/>
<dbReference type="CDD" id="cd03049">
    <property type="entry name" value="GST_N_3"/>
    <property type="match status" value="1"/>
</dbReference>
<evidence type="ECO:0000259" key="1">
    <source>
        <dbReference type="PROSITE" id="PS50404"/>
    </source>
</evidence>
<feature type="domain" description="GST N-terminal" evidence="1">
    <location>
        <begin position="1"/>
        <end position="82"/>
    </location>
</feature>
<dbReference type="CDD" id="cd03205">
    <property type="entry name" value="GST_C_6"/>
    <property type="match status" value="1"/>
</dbReference>
<dbReference type="SUPFAM" id="SSF52833">
    <property type="entry name" value="Thioredoxin-like"/>
    <property type="match status" value="1"/>
</dbReference>
<dbReference type="InterPro" id="IPR036249">
    <property type="entry name" value="Thioredoxin-like_sf"/>
</dbReference>
<dbReference type="EMBL" id="CP049056">
    <property type="protein sequence ID" value="QIE56478.1"/>
    <property type="molecule type" value="Genomic_DNA"/>
</dbReference>
<dbReference type="Gene3D" id="3.40.30.10">
    <property type="entry name" value="Glutaredoxin"/>
    <property type="match status" value="1"/>
</dbReference>
<dbReference type="Gene3D" id="1.20.1050.10">
    <property type="match status" value="1"/>
</dbReference>
<keyword evidence="2" id="KW-0808">Transferase</keyword>
<evidence type="ECO:0000313" key="3">
    <source>
        <dbReference type="Proteomes" id="UP000503336"/>
    </source>
</evidence>
<keyword evidence="3" id="KW-1185">Reference proteome</keyword>
<dbReference type="AlphaFoldDB" id="A0A7L5C067"/>
<dbReference type="Pfam" id="PF13410">
    <property type="entry name" value="GST_C_2"/>
    <property type="match status" value="1"/>
</dbReference>
<accession>A0A7L5C067</accession>
<reference evidence="2 3" key="1">
    <citation type="submission" date="2020-02" db="EMBL/GenBank/DDBJ databases">
        <title>complete genome sequence of Rhodobacteraceae bacterium.</title>
        <authorList>
            <person name="Park J."/>
            <person name="Kim Y.-S."/>
            <person name="Kim K.-H."/>
        </authorList>
    </citation>
    <scope>NUCLEOTIDE SEQUENCE [LARGE SCALE GENOMIC DNA]</scope>
    <source>
        <strain evidence="2 3">RR4-56</strain>
    </source>
</reference>
<dbReference type="KEGG" id="hdh:G5B40_14015"/>
<protein>
    <submittedName>
        <fullName evidence="2">Glutathione S-transferase</fullName>
    </submittedName>
</protein>